<sequence>MAPSFVFFCERNNNDKDSEEDEDNAQQDNEEQDEDNEDNEEQDEDNEDNEEQNEDNEDNEEQDEDNNEEQDEEDGNDELAYDETQEISVWNHPGCMFWRPWIKDSVRRWKEALQECDIDMAENWVSTFEEMMDSWLRLEEVREYQEYAGKIELSKEPDWIEEWRVDEVRYAVWPGKWSWDELKEELQAIEQWWKDVRPERDLEKEKQRKGKKKQEEQEELDWAPLD</sequence>
<dbReference type="Proteomes" id="UP001498398">
    <property type="component" value="Unassembled WGS sequence"/>
</dbReference>
<proteinExistence type="predicted"/>
<comment type="caution">
    <text evidence="2">The sequence shown here is derived from an EMBL/GenBank/DDBJ whole genome shotgun (WGS) entry which is preliminary data.</text>
</comment>
<keyword evidence="3" id="KW-1185">Reference proteome</keyword>
<evidence type="ECO:0000313" key="2">
    <source>
        <dbReference type="EMBL" id="KAK7433577.1"/>
    </source>
</evidence>
<reference evidence="2 3" key="1">
    <citation type="submission" date="2024-01" db="EMBL/GenBank/DDBJ databases">
        <title>A draft genome for the cacao thread blight pathogen Marasmiellus scandens.</title>
        <authorList>
            <person name="Baruah I.K."/>
            <person name="Leung J."/>
            <person name="Bukari Y."/>
            <person name="Amoako-Attah I."/>
            <person name="Meinhardt L.W."/>
            <person name="Bailey B.A."/>
            <person name="Cohen S.P."/>
        </authorList>
    </citation>
    <scope>NUCLEOTIDE SEQUENCE [LARGE SCALE GENOMIC DNA]</scope>
    <source>
        <strain evidence="2 3">GH-19</strain>
    </source>
</reference>
<name>A0ABR1IKA7_9AGAR</name>
<feature type="region of interest" description="Disordered" evidence="1">
    <location>
        <begin position="201"/>
        <end position="226"/>
    </location>
</feature>
<feature type="compositionally biased region" description="Acidic residues" evidence="1">
    <location>
        <begin position="216"/>
        <end position="226"/>
    </location>
</feature>
<accession>A0ABR1IKA7</accession>
<organism evidence="2 3">
    <name type="scientific">Marasmiellus scandens</name>
    <dbReference type="NCBI Taxonomy" id="2682957"/>
    <lineage>
        <taxon>Eukaryota</taxon>
        <taxon>Fungi</taxon>
        <taxon>Dikarya</taxon>
        <taxon>Basidiomycota</taxon>
        <taxon>Agaricomycotina</taxon>
        <taxon>Agaricomycetes</taxon>
        <taxon>Agaricomycetidae</taxon>
        <taxon>Agaricales</taxon>
        <taxon>Marasmiineae</taxon>
        <taxon>Omphalotaceae</taxon>
        <taxon>Marasmiellus</taxon>
    </lineage>
</organism>
<evidence type="ECO:0000256" key="1">
    <source>
        <dbReference type="SAM" id="MobiDB-lite"/>
    </source>
</evidence>
<evidence type="ECO:0000313" key="3">
    <source>
        <dbReference type="Proteomes" id="UP001498398"/>
    </source>
</evidence>
<feature type="region of interest" description="Disordered" evidence="1">
    <location>
        <begin position="1"/>
        <end position="77"/>
    </location>
</feature>
<gene>
    <name evidence="2" type="ORF">VKT23_020710</name>
</gene>
<feature type="compositionally biased region" description="Acidic residues" evidence="1">
    <location>
        <begin position="17"/>
        <end position="77"/>
    </location>
</feature>
<dbReference type="EMBL" id="JBANRG010000150">
    <property type="protein sequence ID" value="KAK7433577.1"/>
    <property type="molecule type" value="Genomic_DNA"/>
</dbReference>
<protein>
    <submittedName>
        <fullName evidence="2">Uncharacterized protein</fullName>
    </submittedName>
</protein>